<organism evidence="2 3">
    <name type="scientific">Lysinibacillus fusiformis</name>
    <dbReference type="NCBI Taxonomy" id="28031"/>
    <lineage>
        <taxon>Bacteria</taxon>
        <taxon>Bacillati</taxon>
        <taxon>Bacillota</taxon>
        <taxon>Bacilli</taxon>
        <taxon>Bacillales</taxon>
        <taxon>Bacillaceae</taxon>
        <taxon>Lysinibacillus</taxon>
    </lineage>
</organism>
<dbReference type="AlphaFoldDB" id="A0A1E4RB94"/>
<dbReference type="OrthoDB" id="323463at2"/>
<accession>A0A1E4RB94</accession>
<dbReference type="InterPro" id="IPR029063">
    <property type="entry name" value="SAM-dependent_MTases_sf"/>
</dbReference>
<dbReference type="CDD" id="cd02440">
    <property type="entry name" value="AdoMet_MTases"/>
    <property type="match status" value="1"/>
</dbReference>
<sequence>MNNTWNKIIYKIGSSFYDKFFNTGIFLKARRRIFQEVPFKSKQKILYVGIGTGADLELIDYAKYDITAIDYSPDMLNKAKNKFKNSTIHFLEMDAQKMAFEDESFDYIVASLILSVVPDGSKCFGEMIRVLKKDGRMLIFDKFAPKNQKITYTKKLLRPLISLLGTDIGRNFETLIIQNKQRIKIEKDHPVMLNGMYRYIEVIKVS</sequence>
<feature type="domain" description="Methyltransferase type 11" evidence="1">
    <location>
        <begin position="46"/>
        <end position="139"/>
    </location>
</feature>
<dbReference type="Pfam" id="PF08241">
    <property type="entry name" value="Methyltransf_11"/>
    <property type="match status" value="1"/>
</dbReference>
<protein>
    <submittedName>
        <fullName evidence="2">Phosphatidylethanolamine N-methyltransferase</fullName>
    </submittedName>
</protein>
<keyword evidence="2" id="KW-0808">Transferase</keyword>
<gene>
    <name evidence="2" type="ORF">BG258_11675</name>
</gene>
<dbReference type="GO" id="GO:0032259">
    <property type="term" value="P:methylation"/>
    <property type="evidence" value="ECO:0007669"/>
    <property type="project" value="UniProtKB-KW"/>
</dbReference>
<dbReference type="Proteomes" id="UP000094784">
    <property type="component" value="Unassembled WGS sequence"/>
</dbReference>
<name>A0A1E4RB94_9BACI</name>
<dbReference type="Gene3D" id="3.40.50.150">
    <property type="entry name" value="Vaccinia Virus protein VP39"/>
    <property type="match status" value="1"/>
</dbReference>
<evidence type="ECO:0000313" key="2">
    <source>
        <dbReference type="EMBL" id="ODV57732.1"/>
    </source>
</evidence>
<evidence type="ECO:0000313" key="3">
    <source>
        <dbReference type="Proteomes" id="UP000094784"/>
    </source>
</evidence>
<proteinExistence type="predicted"/>
<dbReference type="SUPFAM" id="SSF53335">
    <property type="entry name" value="S-adenosyl-L-methionine-dependent methyltransferases"/>
    <property type="match status" value="1"/>
</dbReference>
<dbReference type="EMBL" id="MECQ01000001">
    <property type="protein sequence ID" value="ODV57732.1"/>
    <property type="molecule type" value="Genomic_DNA"/>
</dbReference>
<reference evidence="2 3" key="1">
    <citation type="submission" date="2016-09" db="EMBL/GenBank/DDBJ databases">
        <title>Draft genome sequence of the soil isolate, Lysinibacillus fusiformis M5, a potential hypoxanthine producer.</title>
        <authorList>
            <person name="Gallegos-Monterrosa R."/>
            <person name="Maroti G."/>
            <person name="Balint B."/>
            <person name="Kovacs A.T."/>
        </authorList>
    </citation>
    <scope>NUCLEOTIDE SEQUENCE [LARGE SCALE GENOMIC DNA]</scope>
    <source>
        <strain evidence="2 3">M5</strain>
    </source>
</reference>
<comment type="caution">
    <text evidence="2">The sequence shown here is derived from an EMBL/GenBank/DDBJ whole genome shotgun (WGS) entry which is preliminary data.</text>
</comment>
<keyword evidence="2" id="KW-0489">Methyltransferase</keyword>
<dbReference type="InterPro" id="IPR013216">
    <property type="entry name" value="Methyltransf_11"/>
</dbReference>
<evidence type="ECO:0000259" key="1">
    <source>
        <dbReference type="Pfam" id="PF08241"/>
    </source>
</evidence>
<dbReference type="RefSeq" id="WP_069483358.1">
    <property type="nucleotide sequence ID" value="NZ_KV766182.1"/>
</dbReference>
<dbReference type="PANTHER" id="PTHR43591:SF24">
    <property type="entry name" value="2-METHOXY-6-POLYPRENYL-1,4-BENZOQUINOL METHYLASE, MITOCHONDRIAL"/>
    <property type="match status" value="1"/>
</dbReference>
<dbReference type="GO" id="GO:0008757">
    <property type="term" value="F:S-adenosylmethionine-dependent methyltransferase activity"/>
    <property type="evidence" value="ECO:0007669"/>
    <property type="project" value="InterPro"/>
</dbReference>
<dbReference type="PANTHER" id="PTHR43591">
    <property type="entry name" value="METHYLTRANSFERASE"/>
    <property type="match status" value="1"/>
</dbReference>